<organism evidence="1 2">
    <name type="scientific">Candidatus Magnetobacterium bavaricum</name>
    <dbReference type="NCBI Taxonomy" id="29290"/>
    <lineage>
        <taxon>Bacteria</taxon>
        <taxon>Pseudomonadati</taxon>
        <taxon>Nitrospirota</taxon>
        <taxon>Thermodesulfovibrionia</taxon>
        <taxon>Thermodesulfovibrionales</taxon>
        <taxon>Candidatus Magnetobacteriaceae</taxon>
        <taxon>Candidatus Magnetobacterium</taxon>
    </lineage>
</organism>
<dbReference type="EMBL" id="LACI01000785">
    <property type="protein sequence ID" value="KJU85970.1"/>
    <property type="molecule type" value="Genomic_DNA"/>
</dbReference>
<sequence length="61" mass="7133">MAKIKTKLITKLSQSVVCHSVVLAVDREQYLRCLLLRFGLDIHHRQVTDGITFLQERLQRN</sequence>
<protein>
    <submittedName>
        <fullName evidence="1">Uncharacterized protein</fullName>
    </submittedName>
</protein>
<gene>
    <name evidence="1" type="ORF">MBAV_001834</name>
</gene>
<dbReference type="AlphaFoldDB" id="A0A0F3GVQ7"/>
<reference evidence="1 2" key="1">
    <citation type="submission" date="2015-02" db="EMBL/GenBank/DDBJ databases">
        <title>Single-cell genomics of uncultivated deep-branching MTB reveals a conserved set of magnetosome genes.</title>
        <authorList>
            <person name="Kolinko S."/>
            <person name="Richter M."/>
            <person name="Glockner F.O."/>
            <person name="Brachmann A."/>
            <person name="Schuler D."/>
        </authorList>
    </citation>
    <scope>NUCLEOTIDE SEQUENCE [LARGE SCALE GENOMIC DNA]</scope>
    <source>
        <strain evidence="1">TM-1</strain>
    </source>
</reference>
<name>A0A0F3GVQ7_9BACT</name>
<evidence type="ECO:0000313" key="2">
    <source>
        <dbReference type="Proteomes" id="UP000033423"/>
    </source>
</evidence>
<keyword evidence="2" id="KW-1185">Reference proteome</keyword>
<proteinExistence type="predicted"/>
<evidence type="ECO:0000313" key="1">
    <source>
        <dbReference type="EMBL" id="KJU85970.1"/>
    </source>
</evidence>
<comment type="caution">
    <text evidence="1">The sequence shown here is derived from an EMBL/GenBank/DDBJ whole genome shotgun (WGS) entry which is preliminary data.</text>
</comment>
<accession>A0A0F3GVQ7</accession>
<dbReference type="Proteomes" id="UP000033423">
    <property type="component" value="Unassembled WGS sequence"/>
</dbReference>